<dbReference type="GO" id="GO:0034975">
    <property type="term" value="P:protein folding in endoplasmic reticulum"/>
    <property type="evidence" value="ECO:0007669"/>
    <property type="project" value="TreeGrafter"/>
</dbReference>
<comment type="similarity">
    <text evidence="9">Belongs to the SLP1 family.</text>
</comment>
<organism evidence="14 15">
    <name type="scientific">Sinocyclocheilus rhinocerous</name>
    <dbReference type="NCBI Taxonomy" id="307959"/>
    <lineage>
        <taxon>Eukaryota</taxon>
        <taxon>Metazoa</taxon>
        <taxon>Chordata</taxon>
        <taxon>Craniata</taxon>
        <taxon>Vertebrata</taxon>
        <taxon>Euteleostomi</taxon>
        <taxon>Actinopterygii</taxon>
        <taxon>Neopterygii</taxon>
        <taxon>Teleostei</taxon>
        <taxon>Ostariophysi</taxon>
        <taxon>Cypriniformes</taxon>
        <taxon>Cyprinidae</taxon>
        <taxon>Cyprininae</taxon>
        <taxon>Sinocyclocheilus</taxon>
    </lineage>
</organism>
<dbReference type="InterPro" id="IPR008979">
    <property type="entry name" value="Galactose-bd-like_sf"/>
</dbReference>
<keyword evidence="2" id="KW-0812">Transmembrane</keyword>
<evidence type="ECO:0000256" key="2">
    <source>
        <dbReference type="ARBA" id="ARBA00022692"/>
    </source>
</evidence>
<name>A0A673JW94_9TELE</name>
<dbReference type="Pfam" id="PF07738">
    <property type="entry name" value="Sad1_UNC"/>
    <property type="match status" value="1"/>
</dbReference>
<evidence type="ECO:0000313" key="15">
    <source>
        <dbReference type="Proteomes" id="UP000472270"/>
    </source>
</evidence>
<feature type="signal peptide" evidence="12">
    <location>
        <begin position="1"/>
        <end position="17"/>
    </location>
</feature>
<dbReference type="PANTHER" id="PTHR12953">
    <property type="entry name" value="MEMBRANE PROTEIN CH1 RELATED"/>
    <property type="match status" value="1"/>
</dbReference>
<proteinExistence type="inferred from homology"/>
<feature type="region of interest" description="Disordered" evidence="11">
    <location>
        <begin position="1098"/>
        <end position="1137"/>
    </location>
</feature>
<evidence type="ECO:0000256" key="1">
    <source>
        <dbReference type="ARBA" id="ARBA00004389"/>
    </source>
</evidence>
<keyword evidence="4" id="KW-0256">Endoplasmic reticulum</keyword>
<feature type="region of interest" description="Disordered" evidence="11">
    <location>
        <begin position="128"/>
        <end position="174"/>
    </location>
</feature>
<evidence type="ECO:0000256" key="5">
    <source>
        <dbReference type="ARBA" id="ARBA00022989"/>
    </source>
</evidence>
<feature type="compositionally biased region" description="Basic residues" evidence="11">
    <location>
        <begin position="1106"/>
        <end position="1116"/>
    </location>
</feature>
<feature type="domain" description="SUN" evidence="13">
    <location>
        <begin position="194"/>
        <end position="355"/>
    </location>
</feature>
<evidence type="ECO:0000256" key="6">
    <source>
        <dbReference type="ARBA" id="ARBA00023136"/>
    </source>
</evidence>
<feature type="region of interest" description="Disordered" evidence="11">
    <location>
        <begin position="680"/>
        <end position="747"/>
    </location>
</feature>
<evidence type="ECO:0000256" key="10">
    <source>
        <dbReference type="ARBA" id="ARBA00064635"/>
    </source>
</evidence>
<dbReference type="InterPro" id="IPR012919">
    <property type="entry name" value="SUN_dom"/>
</dbReference>
<evidence type="ECO:0000256" key="7">
    <source>
        <dbReference type="ARBA" id="ARBA00023180"/>
    </source>
</evidence>
<comment type="subunit">
    <text evidence="10">Interacts with EMP65.</text>
</comment>
<evidence type="ECO:0000256" key="4">
    <source>
        <dbReference type="ARBA" id="ARBA00022824"/>
    </source>
</evidence>
<evidence type="ECO:0000256" key="12">
    <source>
        <dbReference type="SAM" id="SignalP"/>
    </source>
</evidence>
<reference evidence="14" key="2">
    <citation type="submission" date="2025-09" db="UniProtKB">
        <authorList>
            <consortium name="Ensembl"/>
        </authorList>
    </citation>
    <scope>IDENTIFICATION</scope>
</reference>
<dbReference type="Proteomes" id="UP000472270">
    <property type="component" value="Unassembled WGS sequence"/>
</dbReference>
<feature type="chain" id="PRO_5025419054" evidence="12">
    <location>
        <begin position="18"/>
        <end position="1137"/>
    </location>
</feature>
<feature type="region of interest" description="Disordered" evidence="11">
    <location>
        <begin position="639"/>
        <end position="662"/>
    </location>
</feature>
<dbReference type="PANTHER" id="PTHR12953:SF0">
    <property type="entry name" value="SUN DOMAIN-CONTAINING OSSIFICATION FACTOR"/>
    <property type="match status" value="1"/>
</dbReference>
<keyword evidence="5" id="KW-1133">Transmembrane helix</keyword>
<feature type="compositionally biased region" description="Basic and acidic residues" evidence="11">
    <location>
        <begin position="134"/>
        <end position="143"/>
    </location>
</feature>
<dbReference type="Ensembl" id="ENSSRHT00000056025.1">
    <property type="protein sequence ID" value="ENSSRHP00000054492.1"/>
    <property type="gene ID" value="ENSSRHG00000027458.1"/>
</dbReference>
<evidence type="ECO:0000313" key="14">
    <source>
        <dbReference type="Ensembl" id="ENSSRHP00000054492.1"/>
    </source>
</evidence>
<gene>
    <name evidence="14" type="primary">LOC107722320</name>
</gene>
<keyword evidence="6" id="KW-0472">Membrane</keyword>
<evidence type="ECO:0000256" key="3">
    <source>
        <dbReference type="ARBA" id="ARBA00022729"/>
    </source>
</evidence>
<dbReference type="AlphaFoldDB" id="A0A673JW94"/>
<reference evidence="14" key="1">
    <citation type="submission" date="2025-08" db="UniProtKB">
        <authorList>
            <consortium name="Ensembl"/>
        </authorList>
    </citation>
    <scope>IDENTIFICATION</scope>
</reference>
<keyword evidence="15" id="KW-1185">Reference proteome</keyword>
<evidence type="ECO:0000256" key="8">
    <source>
        <dbReference type="ARBA" id="ARBA00046288"/>
    </source>
</evidence>
<dbReference type="FunFam" id="2.60.120.260:FF:000099">
    <property type="entry name" value="Uncharacterized protein, isoform C"/>
    <property type="match status" value="1"/>
</dbReference>
<feature type="region of interest" description="Disordered" evidence="11">
    <location>
        <begin position="1023"/>
        <end position="1075"/>
    </location>
</feature>
<dbReference type="InterPro" id="IPR045120">
    <property type="entry name" value="Suco/Slp1-like"/>
</dbReference>
<dbReference type="GO" id="GO:0005789">
    <property type="term" value="C:endoplasmic reticulum membrane"/>
    <property type="evidence" value="ECO:0007669"/>
    <property type="project" value="UniProtKB-SubCell"/>
</dbReference>
<evidence type="ECO:0000259" key="13">
    <source>
        <dbReference type="PROSITE" id="PS51469"/>
    </source>
</evidence>
<evidence type="ECO:0000256" key="11">
    <source>
        <dbReference type="SAM" id="MobiDB-lite"/>
    </source>
</evidence>
<comment type="subcellular location">
    <subcellularLocation>
        <location evidence="8">Endomembrane system</location>
        <topology evidence="8">Single-pass type I membrane protein</topology>
    </subcellularLocation>
    <subcellularLocation>
        <location evidence="1">Endoplasmic reticulum membrane</location>
        <topology evidence="1">Single-pass membrane protein</topology>
    </subcellularLocation>
</comment>
<evidence type="ECO:0000256" key="9">
    <source>
        <dbReference type="ARBA" id="ARBA00061226"/>
    </source>
</evidence>
<dbReference type="Gene3D" id="2.60.120.260">
    <property type="entry name" value="Galactose-binding domain-like"/>
    <property type="match status" value="1"/>
</dbReference>
<dbReference type="SUPFAM" id="SSF49785">
    <property type="entry name" value="Galactose-binding domain-like"/>
    <property type="match status" value="1"/>
</dbReference>
<keyword evidence="7" id="KW-0325">Glycoprotein</keyword>
<feature type="compositionally biased region" description="Polar residues" evidence="11">
    <location>
        <begin position="688"/>
        <end position="709"/>
    </location>
</feature>
<feature type="compositionally biased region" description="Low complexity" evidence="11">
    <location>
        <begin position="161"/>
        <end position="170"/>
    </location>
</feature>
<sequence>MKLPLLLLCSVSGLCYWFPVQHGHCSEQTHTHTLTTRAVSHQPVIDGSDEQNIFISDVESSSVSSRITHITPVSAAPHVCGSSECVSCRDCTASDSCSAESGITDACTAACDAAENLRYDPQLSSFPAVQESVSVRESRKPIKDQTGNRTNASHILKDQGSSSSADSDPSVPCREQEIPTFEEWTKIMLEVENEKSQITHLSDGPLAAGKKLQQTVTNYASVECGAKILSSNPEAKSTSAILMENMDMYMLNPCNNKIWFIIELCQPIQVKQLDIANFEIFSSNPKDFLVSISDRYPNKKWVKLGTFHARDERTVQSFPLDEHLFAKYIKVELLSHFGSEHFCPLSLIRVFGTSMMEEYEMNSEPSDRQMHVQDEHDYDQPPDYVPVDEKSSKNLIGSAKDALLTMVNNIAASVLGGPPETTAGNSSTEGLNMTEVVFPPGSIHTAASTGPVTVAADPLDVVGITETASITQETAAARTPPLTDAAGDAPVQTTPDVEQIVTLLPDAEDEPDRSSGRITDVSETDHVNENTVHSESACSRSHRVSLQEHLLQRCSSPDFIQKRKPSSRSYAAPAVMTPAITTVTEEPESPVIHARDLAPSLTSDLLRLVSADSLSSRATQPIELMCPSATECLTATVPQQSTDGLSESSEKPNPETLSDVMTTSAALRRDQVARELLSVSSEQVSLENDISTPTVSMNTADESQLSSVSALVDEPAVPGEALTPDHPVHPSDGFTGSAESKRKELFDDESSAHIEQIYTETQNSSDAHAHGSNQKESVFMRLNNRIKVLEMNMSLSGRYLEQLSQRYRKQVEEMQKAFNKTIIKLQNTSRMAEEQDQRQTDSIQALQAQLENMTQLVLSLSVSVSRLQREVSDRQSYILLCLLLCVLLWLLICVNYRQISESPAVDSQRSCCPEREPSDGEPVLLRRRASDPPSLSSLQMPDGEFVMHSDSAVIKPHQIVCVEMLCCLEIRHTVGSEVCRDKHVFPAVDVKLWLLLLFISGGSGETNSFKQWEDCQVSRKKKHKVKLSKGPETLAAPPLADGIPQTTIGPLGLETGPRPDGRDVMSDGSSEGSSQADETLFCGITTCSHLCEALPAPKRWTQSRSQHQRGSRRSQHHQQPPQCSGPPPGLGPARNRL</sequence>
<dbReference type="PROSITE" id="PS51469">
    <property type="entry name" value="SUN"/>
    <property type="match status" value="1"/>
</dbReference>
<protein>
    <submittedName>
        <fullName evidence="14">SUN domain-containing ossification factor-like</fullName>
    </submittedName>
</protein>
<dbReference type="GO" id="GO:0046850">
    <property type="term" value="P:regulation of bone remodeling"/>
    <property type="evidence" value="ECO:0007669"/>
    <property type="project" value="TreeGrafter"/>
</dbReference>
<feature type="region of interest" description="Disordered" evidence="11">
    <location>
        <begin position="907"/>
        <end position="936"/>
    </location>
</feature>
<accession>A0A673JW94</accession>
<keyword evidence="3 12" id="KW-0732">Signal</keyword>